<keyword evidence="6 9" id="KW-0175">Coiled coil</keyword>
<protein>
    <recommendedName>
        <fullName evidence="3">Pre-mRNA-splicing factor CWC25</fullName>
    </recommendedName>
</protein>
<accession>A0A1E4RD57</accession>
<dbReference type="GO" id="GO:0000398">
    <property type="term" value="P:mRNA splicing, via spliceosome"/>
    <property type="evidence" value="ECO:0007669"/>
    <property type="project" value="TreeGrafter"/>
</dbReference>
<evidence type="ECO:0000256" key="7">
    <source>
        <dbReference type="ARBA" id="ARBA00023187"/>
    </source>
</evidence>
<dbReference type="GO" id="GO:0005684">
    <property type="term" value="C:U2-type spliceosomal complex"/>
    <property type="evidence" value="ECO:0007669"/>
    <property type="project" value="TreeGrafter"/>
</dbReference>
<keyword evidence="12" id="KW-1185">Reference proteome</keyword>
<dbReference type="OrthoDB" id="21123at2759"/>
<dbReference type="PANTHER" id="PTHR16196">
    <property type="entry name" value="CELL CYCLE CONTROL PROTEIN CWF25"/>
    <property type="match status" value="1"/>
</dbReference>
<evidence type="ECO:0000313" key="12">
    <source>
        <dbReference type="Proteomes" id="UP000095085"/>
    </source>
</evidence>
<feature type="coiled-coil region" evidence="9">
    <location>
        <begin position="26"/>
        <end position="56"/>
    </location>
</feature>
<evidence type="ECO:0000256" key="4">
    <source>
        <dbReference type="ARBA" id="ARBA00022664"/>
    </source>
</evidence>
<dbReference type="Proteomes" id="UP000095085">
    <property type="component" value="Unassembled WGS sequence"/>
</dbReference>
<dbReference type="GeneID" id="30997693"/>
<evidence type="ECO:0000256" key="2">
    <source>
        <dbReference type="ARBA" id="ARBA00006695"/>
    </source>
</evidence>
<evidence type="ECO:0000256" key="9">
    <source>
        <dbReference type="SAM" id="Coils"/>
    </source>
</evidence>
<proteinExistence type="inferred from homology"/>
<dbReference type="SMART" id="SM01083">
    <property type="entry name" value="Cir_N"/>
    <property type="match status" value="1"/>
</dbReference>
<dbReference type="AlphaFoldDB" id="A0A1E4RD57"/>
<sequence>MPGDLNLKKSWNPALIKNQKKLWNEEQKQLEEFKKLKQREKELNEEKEKFEYLKLQYGDDLSNLSKDHKLTLNKMSWMYEGSSDKGKKNDAGFIEKDDEFLLNKKKVENMLNNNSGVELKLDEKSNFNKIIKPTNKKSIISDDPLLKIKSEQRKIAKPRKHKHKSKH</sequence>
<evidence type="ECO:0000256" key="3">
    <source>
        <dbReference type="ARBA" id="ARBA00020646"/>
    </source>
</evidence>
<keyword evidence="8" id="KW-0539">Nucleus</keyword>
<dbReference type="InterPro" id="IPR022209">
    <property type="entry name" value="CWC25"/>
</dbReference>
<comment type="subcellular location">
    <subcellularLocation>
        <location evidence="1">Nucleus</location>
    </subcellularLocation>
</comment>
<evidence type="ECO:0000256" key="8">
    <source>
        <dbReference type="ARBA" id="ARBA00023242"/>
    </source>
</evidence>
<keyword evidence="4" id="KW-0507">mRNA processing</keyword>
<gene>
    <name evidence="11" type="ORF">HYPBUDRAFT_231399</name>
</gene>
<comment type="similarity">
    <text evidence="2">Belongs to the CWC25 family.</text>
</comment>
<dbReference type="Pfam" id="PF12542">
    <property type="entry name" value="CWC25"/>
    <property type="match status" value="1"/>
</dbReference>
<dbReference type="InterPro" id="IPR051376">
    <property type="entry name" value="CWC25_splicing_factor"/>
</dbReference>
<evidence type="ECO:0000313" key="11">
    <source>
        <dbReference type="EMBL" id="ODV65204.1"/>
    </source>
</evidence>
<organism evidence="11 12">
    <name type="scientific">Hyphopichia burtonii NRRL Y-1933</name>
    <dbReference type="NCBI Taxonomy" id="984485"/>
    <lineage>
        <taxon>Eukaryota</taxon>
        <taxon>Fungi</taxon>
        <taxon>Dikarya</taxon>
        <taxon>Ascomycota</taxon>
        <taxon>Saccharomycotina</taxon>
        <taxon>Pichiomycetes</taxon>
        <taxon>Debaryomycetaceae</taxon>
        <taxon>Hyphopichia</taxon>
    </lineage>
</organism>
<dbReference type="STRING" id="984485.A0A1E4RD57"/>
<dbReference type="InterPro" id="IPR019339">
    <property type="entry name" value="CIR_N_dom"/>
</dbReference>
<keyword evidence="5" id="KW-0747">Spliceosome</keyword>
<dbReference type="RefSeq" id="XP_020074271.1">
    <property type="nucleotide sequence ID" value="XM_020223144.1"/>
</dbReference>
<name>A0A1E4RD57_9ASCO</name>
<evidence type="ECO:0000256" key="1">
    <source>
        <dbReference type="ARBA" id="ARBA00004123"/>
    </source>
</evidence>
<evidence type="ECO:0000259" key="10">
    <source>
        <dbReference type="SMART" id="SM01083"/>
    </source>
</evidence>
<dbReference type="PANTHER" id="PTHR16196:SF0">
    <property type="entry name" value="PRE-MRNA-SPLICING FACTOR CWC25 HOMOLOG"/>
    <property type="match status" value="1"/>
</dbReference>
<feature type="domain" description="CBF1-interacting co-repressor CIR N-terminal" evidence="10">
    <location>
        <begin position="10"/>
        <end position="46"/>
    </location>
</feature>
<dbReference type="Pfam" id="PF10197">
    <property type="entry name" value="Cir_N"/>
    <property type="match status" value="1"/>
</dbReference>
<dbReference type="EMBL" id="KV454545">
    <property type="protein sequence ID" value="ODV65204.1"/>
    <property type="molecule type" value="Genomic_DNA"/>
</dbReference>
<reference evidence="12" key="1">
    <citation type="submission" date="2016-05" db="EMBL/GenBank/DDBJ databases">
        <title>Comparative genomics of biotechnologically important yeasts.</title>
        <authorList>
            <consortium name="DOE Joint Genome Institute"/>
            <person name="Riley R."/>
            <person name="Haridas S."/>
            <person name="Wolfe K.H."/>
            <person name="Lopes M.R."/>
            <person name="Hittinger C.T."/>
            <person name="Goker M."/>
            <person name="Salamov A."/>
            <person name="Wisecaver J."/>
            <person name="Long T.M."/>
            <person name="Aerts A.L."/>
            <person name="Barry K."/>
            <person name="Choi C."/>
            <person name="Clum A."/>
            <person name="Coughlan A.Y."/>
            <person name="Deshpande S."/>
            <person name="Douglass A.P."/>
            <person name="Hanson S.J."/>
            <person name="Klenk H.-P."/>
            <person name="Labutti K."/>
            <person name="Lapidus A."/>
            <person name="Lindquist E."/>
            <person name="Lipzen A."/>
            <person name="Meier-Kolthoff J.P."/>
            <person name="Ohm R.A."/>
            <person name="Otillar R.P."/>
            <person name="Pangilinan J."/>
            <person name="Peng Y."/>
            <person name="Rokas A."/>
            <person name="Rosa C.A."/>
            <person name="Scheuner C."/>
            <person name="Sibirny A.A."/>
            <person name="Slot J.C."/>
            <person name="Stielow J.B."/>
            <person name="Sun H."/>
            <person name="Kurtzman C.P."/>
            <person name="Blackwell M."/>
            <person name="Grigoriev I.V."/>
            <person name="Jeffries T.W."/>
        </authorList>
    </citation>
    <scope>NUCLEOTIDE SEQUENCE [LARGE SCALE GENOMIC DNA]</scope>
    <source>
        <strain evidence="12">NRRL Y-1933</strain>
    </source>
</reference>
<keyword evidence="7" id="KW-0508">mRNA splicing</keyword>
<evidence type="ECO:0000256" key="6">
    <source>
        <dbReference type="ARBA" id="ARBA00023054"/>
    </source>
</evidence>
<evidence type="ECO:0000256" key="5">
    <source>
        <dbReference type="ARBA" id="ARBA00022728"/>
    </source>
</evidence>